<reference evidence="2" key="1">
    <citation type="submission" date="2021-01" db="EMBL/GenBank/DDBJ databases">
        <authorList>
            <consortium name="Genoscope - CEA"/>
            <person name="William W."/>
        </authorList>
    </citation>
    <scope>NUCLEOTIDE SEQUENCE</scope>
</reference>
<feature type="compositionally biased region" description="Basic residues" evidence="1">
    <location>
        <begin position="98"/>
        <end position="114"/>
    </location>
</feature>
<feature type="compositionally biased region" description="Basic and acidic residues" evidence="1">
    <location>
        <begin position="177"/>
        <end position="194"/>
    </location>
</feature>
<accession>A0A8S1N396</accession>
<organism evidence="2 3">
    <name type="scientific">Paramecium sonneborni</name>
    <dbReference type="NCBI Taxonomy" id="65129"/>
    <lineage>
        <taxon>Eukaryota</taxon>
        <taxon>Sar</taxon>
        <taxon>Alveolata</taxon>
        <taxon>Ciliophora</taxon>
        <taxon>Intramacronucleata</taxon>
        <taxon>Oligohymenophorea</taxon>
        <taxon>Peniculida</taxon>
        <taxon>Parameciidae</taxon>
        <taxon>Paramecium</taxon>
    </lineage>
</organism>
<comment type="caution">
    <text evidence="2">The sequence shown here is derived from an EMBL/GenBank/DDBJ whole genome shotgun (WGS) entry which is preliminary data.</text>
</comment>
<protein>
    <submittedName>
        <fullName evidence="2">Uncharacterized protein</fullName>
    </submittedName>
</protein>
<dbReference type="EMBL" id="CAJJDN010000045">
    <property type="protein sequence ID" value="CAD8083485.1"/>
    <property type="molecule type" value="Genomic_DNA"/>
</dbReference>
<proteinExistence type="predicted"/>
<evidence type="ECO:0000313" key="3">
    <source>
        <dbReference type="Proteomes" id="UP000692954"/>
    </source>
</evidence>
<feature type="region of interest" description="Disordered" evidence="1">
    <location>
        <begin position="162"/>
        <end position="204"/>
    </location>
</feature>
<dbReference type="AlphaFoldDB" id="A0A8S1N396"/>
<feature type="compositionally biased region" description="Basic residues" evidence="1">
    <location>
        <begin position="167"/>
        <end position="176"/>
    </location>
</feature>
<gene>
    <name evidence="2" type="ORF">PSON_ATCC_30995.1.T0450109</name>
</gene>
<dbReference type="OrthoDB" id="308165at2759"/>
<evidence type="ECO:0000256" key="1">
    <source>
        <dbReference type="SAM" id="MobiDB-lite"/>
    </source>
</evidence>
<evidence type="ECO:0000313" key="2">
    <source>
        <dbReference type="EMBL" id="CAD8083485.1"/>
    </source>
</evidence>
<feature type="region of interest" description="Disordered" evidence="1">
    <location>
        <begin position="67"/>
        <end position="129"/>
    </location>
</feature>
<keyword evidence="3" id="KW-1185">Reference proteome</keyword>
<dbReference type="Proteomes" id="UP000692954">
    <property type="component" value="Unassembled WGS sequence"/>
</dbReference>
<sequence>MRTRRSTSSLISCQSEEEFIEKNQYAYKFAHPKLTFRQVKNKLQSEWNIFINKPKRQTKLDDFIIQISPSPNSKRIQKKKQENKPKLKNQKQQNKNQSQKHLKNQKNNSKKKRISPCSKQGPNIETFDSESFKISLSSQEENQPILRESPIIISTNSLQIQKVNQSRQKKKINLKKKKEETKSNSINNKKDQNKNKNKKQQINLPIKKDIKMRKLNKLSNLSKCKQINQPETISEYKPVLIQDFINSSKLYEHISVITVNKSRNEQGQVGLDEIKDIVSHTYGIINHEQNTSENLNFQLFFEVEFQPKENGYIPENTFCTSKQAAFYCKEQVLKYISNHKDIFTQNEEYYLQ</sequence>
<name>A0A8S1N396_9CILI</name>